<name>A0A430JY80_9FLAO</name>
<dbReference type="InterPro" id="IPR036249">
    <property type="entry name" value="Thioredoxin-like_sf"/>
</dbReference>
<protein>
    <submittedName>
        <fullName evidence="4">TlpA family protein disulfide reductase</fullName>
    </submittedName>
</protein>
<dbReference type="OrthoDB" id="9815205at2"/>
<dbReference type="CDD" id="cd02966">
    <property type="entry name" value="TlpA_like_family"/>
    <property type="match status" value="1"/>
</dbReference>
<evidence type="ECO:0000313" key="5">
    <source>
        <dbReference type="Proteomes" id="UP000267585"/>
    </source>
</evidence>
<sequence>MKERFKKLSKDQIFNLVLIGALALYLFTPLGFYVKVYVNRIFAFNPTPVEERQREHIASYDWTLRDLENNDFQFETVKGKVVFINFWATWCPPCVAEMPAMQDLYDAYGDKVEFLFVAEDQQKRVEAFLDKKDYTLPVYYEMSTTPKQLFSKSIPATYIIDREGEIVVAKTGAADWNSREIRKLLDSLLSQ</sequence>
<dbReference type="InterPro" id="IPR050553">
    <property type="entry name" value="Thioredoxin_ResA/DsbE_sf"/>
</dbReference>
<accession>A0A430JY80</accession>
<keyword evidence="5" id="KW-1185">Reference proteome</keyword>
<keyword evidence="2" id="KW-1133">Transmembrane helix</keyword>
<dbReference type="Pfam" id="PF00578">
    <property type="entry name" value="AhpC-TSA"/>
    <property type="match status" value="1"/>
</dbReference>
<dbReference type="AlphaFoldDB" id="A0A430JY80"/>
<dbReference type="PROSITE" id="PS51352">
    <property type="entry name" value="THIOREDOXIN_2"/>
    <property type="match status" value="1"/>
</dbReference>
<dbReference type="PANTHER" id="PTHR42852">
    <property type="entry name" value="THIOL:DISULFIDE INTERCHANGE PROTEIN DSBE"/>
    <property type="match status" value="1"/>
</dbReference>
<dbReference type="InterPro" id="IPR017937">
    <property type="entry name" value="Thioredoxin_CS"/>
</dbReference>
<feature type="domain" description="Thioredoxin" evidence="3">
    <location>
        <begin position="53"/>
        <end position="190"/>
    </location>
</feature>
<feature type="transmembrane region" description="Helical" evidence="2">
    <location>
        <begin position="12"/>
        <end position="34"/>
    </location>
</feature>
<dbReference type="GO" id="GO:0016209">
    <property type="term" value="F:antioxidant activity"/>
    <property type="evidence" value="ECO:0007669"/>
    <property type="project" value="InterPro"/>
</dbReference>
<organism evidence="4 5">
    <name type="scientific">Arenibacter aquaticus</name>
    <dbReference type="NCBI Taxonomy" id="2489054"/>
    <lineage>
        <taxon>Bacteria</taxon>
        <taxon>Pseudomonadati</taxon>
        <taxon>Bacteroidota</taxon>
        <taxon>Flavobacteriia</taxon>
        <taxon>Flavobacteriales</taxon>
        <taxon>Flavobacteriaceae</taxon>
        <taxon>Arenibacter</taxon>
    </lineage>
</organism>
<keyword evidence="2" id="KW-0472">Membrane</keyword>
<reference evidence="4 5" key="1">
    <citation type="submission" date="2018-11" db="EMBL/GenBank/DDBJ databases">
        <title>Arenibacter aquaticus sp.nov., a marine bacterium isolated from surface seawater in the South China Sea.</title>
        <authorList>
            <person name="Guo J."/>
            <person name="Sun J."/>
        </authorList>
    </citation>
    <scope>NUCLEOTIDE SEQUENCE [LARGE SCALE GENOMIC DNA]</scope>
    <source>
        <strain evidence="4 5">GUO666</strain>
    </source>
</reference>
<keyword evidence="2" id="KW-0812">Transmembrane</keyword>
<evidence type="ECO:0000256" key="2">
    <source>
        <dbReference type="SAM" id="Phobius"/>
    </source>
</evidence>
<proteinExistence type="predicted"/>
<dbReference type="Gene3D" id="3.40.30.10">
    <property type="entry name" value="Glutaredoxin"/>
    <property type="match status" value="1"/>
</dbReference>
<dbReference type="InterPro" id="IPR013766">
    <property type="entry name" value="Thioredoxin_domain"/>
</dbReference>
<evidence type="ECO:0000313" key="4">
    <source>
        <dbReference type="EMBL" id="RTE51698.1"/>
    </source>
</evidence>
<evidence type="ECO:0000259" key="3">
    <source>
        <dbReference type="PROSITE" id="PS51352"/>
    </source>
</evidence>
<dbReference type="SUPFAM" id="SSF52833">
    <property type="entry name" value="Thioredoxin-like"/>
    <property type="match status" value="1"/>
</dbReference>
<dbReference type="EMBL" id="RQPJ01000024">
    <property type="protein sequence ID" value="RTE51698.1"/>
    <property type="molecule type" value="Genomic_DNA"/>
</dbReference>
<evidence type="ECO:0000256" key="1">
    <source>
        <dbReference type="ARBA" id="ARBA00023284"/>
    </source>
</evidence>
<dbReference type="PANTHER" id="PTHR42852:SF17">
    <property type="entry name" value="THIOREDOXIN-LIKE PROTEIN HI_1115"/>
    <property type="match status" value="1"/>
</dbReference>
<keyword evidence="1" id="KW-0676">Redox-active center</keyword>
<gene>
    <name evidence="4" type="ORF">EHW67_20135</name>
</gene>
<dbReference type="GO" id="GO:0016491">
    <property type="term" value="F:oxidoreductase activity"/>
    <property type="evidence" value="ECO:0007669"/>
    <property type="project" value="InterPro"/>
</dbReference>
<dbReference type="Proteomes" id="UP000267585">
    <property type="component" value="Unassembled WGS sequence"/>
</dbReference>
<dbReference type="InterPro" id="IPR000866">
    <property type="entry name" value="AhpC/TSA"/>
</dbReference>
<dbReference type="PROSITE" id="PS00194">
    <property type="entry name" value="THIOREDOXIN_1"/>
    <property type="match status" value="1"/>
</dbReference>
<comment type="caution">
    <text evidence="4">The sequence shown here is derived from an EMBL/GenBank/DDBJ whole genome shotgun (WGS) entry which is preliminary data.</text>
</comment>